<dbReference type="AlphaFoldDB" id="A0A9N9ALC5"/>
<evidence type="ECO:0000256" key="4">
    <source>
        <dbReference type="SAM" id="MobiDB-lite"/>
    </source>
</evidence>
<keyword evidence="2" id="KW-0294">Fucose metabolism</keyword>
<gene>
    <name evidence="5" type="ORF">ALEPTO_LOCUS5066</name>
</gene>
<evidence type="ECO:0000256" key="1">
    <source>
        <dbReference type="ARBA" id="ARBA00022679"/>
    </source>
</evidence>
<evidence type="ECO:0000256" key="3">
    <source>
        <dbReference type="ARBA" id="ARBA00023277"/>
    </source>
</evidence>
<organism evidence="5 6">
    <name type="scientific">Ambispora leptoticha</name>
    <dbReference type="NCBI Taxonomy" id="144679"/>
    <lineage>
        <taxon>Eukaryota</taxon>
        <taxon>Fungi</taxon>
        <taxon>Fungi incertae sedis</taxon>
        <taxon>Mucoromycota</taxon>
        <taxon>Glomeromycotina</taxon>
        <taxon>Glomeromycetes</taxon>
        <taxon>Archaeosporales</taxon>
        <taxon>Ambisporaceae</taxon>
        <taxon>Ambispora</taxon>
    </lineage>
</organism>
<accession>A0A9N9ALC5</accession>
<evidence type="ECO:0000256" key="2">
    <source>
        <dbReference type="ARBA" id="ARBA00023253"/>
    </source>
</evidence>
<dbReference type="Gene3D" id="3.40.50.11340">
    <property type="match status" value="1"/>
</dbReference>
<protein>
    <submittedName>
        <fullName evidence="5">13739_t:CDS:1</fullName>
    </submittedName>
</protein>
<name>A0A9N9ALC5_9GLOM</name>
<reference evidence="5" key="1">
    <citation type="submission" date="2021-06" db="EMBL/GenBank/DDBJ databases">
        <authorList>
            <person name="Kallberg Y."/>
            <person name="Tangrot J."/>
            <person name="Rosling A."/>
        </authorList>
    </citation>
    <scope>NUCLEOTIDE SEQUENCE</scope>
    <source>
        <strain evidence="5">FL130A</strain>
    </source>
</reference>
<proteinExistence type="predicted"/>
<dbReference type="EMBL" id="CAJVPS010001324">
    <property type="protein sequence ID" value="CAG8533740.1"/>
    <property type="molecule type" value="Genomic_DNA"/>
</dbReference>
<dbReference type="PANTHER" id="PTHR36050">
    <property type="entry name" value="O-FUCOSYLTRANSFERASE 30"/>
    <property type="match status" value="1"/>
</dbReference>
<dbReference type="PANTHER" id="PTHR36050:SF1">
    <property type="entry name" value="O-FUCOSYLTRANSFERASE 30"/>
    <property type="match status" value="1"/>
</dbReference>
<dbReference type="GO" id="GO:0006004">
    <property type="term" value="P:fucose metabolic process"/>
    <property type="evidence" value="ECO:0007669"/>
    <property type="project" value="UniProtKB-KW"/>
</dbReference>
<dbReference type="GO" id="GO:0016740">
    <property type="term" value="F:transferase activity"/>
    <property type="evidence" value="ECO:0007669"/>
    <property type="project" value="UniProtKB-KW"/>
</dbReference>
<comment type="caution">
    <text evidence="5">The sequence shown here is derived from an EMBL/GenBank/DDBJ whole genome shotgun (WGS) entry which is preliminary data.</text>
</comment>
<dbReference type="Gene3D" id="3.40.50.11350">
    <property type="match status" value="1"/>
</dbReference>
<dbReference type="Proteomes" id="UP000789508">
    <property type="component" value="Unassembled WGS sequence"/>
</dbReference>
<keyword evidence="6" id="KW-1185">Reference proteome</keyword>
<dbReference type="OrthoDB" id="1882547at2759"/>
<dbReference type="Pfam" id="PF10250">
    <property type="entry name" value="O-FucT"/>
    <property type="match status" value="1"/>
</dbReference>
<feature type="region of interest" description="Disordered" evidence="4">
    <location>
        <begin position="334"/>
        <end position="354"/>
    </location>
</feature>
<keyword evidence="1" id="KW-0808">Transferase</keyword>
<dbReference type="InterPro" id="IPR019378">
    <property type="entry name" value="GDP-Fuc_O-FucTrfase"/>
</dbReference>
<sequence length="471" mass="54625">MLRKLVKPGFLLIIIVFVSNTLNILYQSFGSDNGSSTNLLDEYNLTSTNQQRLKPNRKCNNLFDPDANKNNEEKFITYLPHSGFHNQRISLENAIFLAWYTNRTLIVPPVILGRQIPWSPNQSFAIRLARLNATKNFDDCHSFLASKQYTQCIREYQSYTLFPWDELMDLSSIRNHVSIINRQDFNSQGLYKLINITDPEKEIYYPEEKSRYDIQLYDQEDALNQGPKTPKFERQLPICNLLNREEKLIHFYSLFSSNRIKTSLNENQIFKEMIQRKLVFGHPILINVTKEITRKLGGSEKYIGLHLRVSDGGFEIYKMETAQYMIQAIKNEEGVNQEPVNENNDSNDDDDSAIDKSRCANNTQYFNKNIFLATDGQPNDPAIQRIFTTFPCIFTINDFSTELQLLTKAKNNRDDSSLYKYFLPMVDLIVSACGSKFFGTYSSTFSSYALKLHQEWVPDGTGKMVYIGHRY</sequence>
<evidence type="ECO:0000313" key="6">
    <source>
        <dbReference type="Proteomes" id="UP000789508"/>
    </source>
</evidence>
<evidence type="ECO:0000313" key="5">
    <source>
        <dbReference type="EMBL" id="CAG8533740.1"/>
    </source>
</evidence>
<keyword evidence="3" id="KW-0119">Carbohydrate metabolism</keyword>